<dbReference type="OrthoDB" id="10429562at2759"/>
<gene>
    <name evidence="2" type="ORF">SKAU_G00357700</name>
</gene>
<organism evidence="2 3">
    <name type="scientific">Synaphobranchus kaupii</name>
    <name type="common">Kaup's arrowtooth eel</name>
    <dbReference type="NCBI Taxonomy" id="118154"/>
    <lineage>
        <taxon>Eukaryota</taxon>
        <taxon>Metazoa</taxon>
        <taxon>Chordata</taxon>
        <taxon>Craniata</taxon>
        <taxon>Vertebrata</taxon>
        <taxon>Euteleostomi</taxon>
        <taxon>Actinopterygii</taxon>
        <taxon>Neopterygii</taxon>
        <taxon>Teleostei</taxon>
        <taxon>Anguilliformes</taxon>
        <taxon>Synaphobranchidae</taxon>
        <taxon>Synaphobranchus</taxon>
    </lineage>
</organism>
<keyword evidence="3" id="KW-1185">Reference proteome</keyword>
<proteinExistence type="predicted"/>
<reference evidence="2" key="1">
    <citation type="journal article" date="2023" name="Science">
        <title>Genome structures resolve the early diversification of teleost fishes.</title>
        <authorList>
            <person name="Parey E."/>
            <person name="Louis A."/>
            <person name="Montfort J."/>
            <person name="Bouchez O."/>
            <person name="Roques C."/>
            <person name="Iampietro C."/>
            <person name="Lluch J."/>
            <person name="Castinel A."/>
            <person name="Donnadieu C."/>
            <person name="Desvignes T."/>
            <person name="Floi Bucao C."/>
            <person name="Jouanno E."/>
            <person name="Wen M."/>
            <person name="Mejri S."/>
            <person name="Dirks R."/>
            <person name="Jansen H."/>
            <person name="Henkel C."/>
            <person name="Chen W.J."/>
            <person name="Zahm M."/>
            <person name="Cabau C."/>
            <person name="Klopp C."/>
            <person name="Thompson A.W."/>
            <person name="Robinson-Rechavi M."/>
            <person name="Braasch I."/>
            <person name="Lecointre G."/>
            <person name="Bobe J."/>
            <person name="Postlethwait J.H."/>
            <person name="Berthelot C."/>
            <person name="Roest Crollius H."/>
            <person name="Guiguen Y."/>
        </authorList>
    </citation>
    <scope>NUCLEOTIDE SEQUENCE</scope>
    <source>
        <strain evidence="2">WJC10195</strain>
    </source>
</reference>
<dbReference type="EMBL" id="JAINUF010000017">
    <property type="protein sequence ID" value="KAJ8338984.1"/>
    <property type="molecule type" value="Genomic_DNA"/>
</dbReference>
<protein>
    <submittedName>
        <fullName evidence="2">Uncharacterized protein</fullName>
    </submittedName>
</protein>
<feature type="region of interest" description="Disordered" evidence="1">
    <location>
        <begin position="27"/>
        <end position="102"/>
    </location>
</feature>
<comment type="caution">
    <text evidence="2">The sequence shown here is derived from an EMBL/GenBank/DDBJ whole genome shotgun (WGS) entry which is preliminary data.</text>
</comment>
<dbReference type="Proteomes" id="UP001152622">
    <property type="component" value="Chromosome 17"/>
</dbReference>
<evidence type="ECO:0000313" key="3">
    <source>
        <dbReference type="Proteomes" id="UP001152622"/>
    </source>
</evidence>
<evidence type="ECO:0000256" key="1">
    <source>
        <dbReference type="SAM" id="MobiDB-lite"/>
    </source>
</evidence>
<sequence length="102" mass="11018">MYYYYDSTRIFITLTGVSAEEVKIKDGGRRLAPRPGPVSQESPPRAAQMTDLSWAPTPAGGSQAEAAASQSKHTCMPLRWRHGTDSHVAGGEPPAFVSLKKC</sequence>
<feature type="compositionally biased region" description="Low complexity" evidence="1">
    <location>
        <begin position="59"/>
        <end position="71"/>
    </location>
</feature>
<accession>A0A9Q1IGS4</accession>
<name>A0A9Q1IGS4_SYNKA</name>
<evidence type="ECO:0000313" key="2">
    <source>
        <dbReference type="EMBL" id="KAJ8338984.1"/>
    </source>
</evidence>
<dbReference type="AlphaFoldDB" id="A0A9Q1IGS4"/>